<organism evidence="1 2">
    <name type="scientific">Shewanella maritima</name>
    <dbReference type="NCBI Taxonomy" id="2520507"/>
    <lineage>
        <taxon>Bacteria</taxon>
        <taxon>Pseudomonadati</taxon>
        <taxon>Pseudomonadota</taxon>
        <taxon>Gammaproteobacteria</taxon>
        <taxon>Alteromonadales</taxon>
        <taxon>Shewanellaceae</taxon>
        <taxon>Shewanella</taxon>
    </lineage>
</organism>
<protein>
    <submittedName>
        <fullName evidence="1">DUF2913 family protein</fullName>
    </submittedName>
</protein>
<dbReference type="Pfam" id="PF11140">
    <property type="entry name" value="DUF2913"/>
    <property type="match status" value="1"/>
</dbReference>
<dbReference type="InterPro" id="IPR021316">
    <property type="entry name" value="DUF2913"/>
</dbReference>
<reference evidence="1 2" key="1">
    <citation type="submission" date="2019-02" db="EMBL/GenBank/DDBJ databases">
        <title>Shewanella sp. D4-2 isolated from Dokdo Island.</title>
        <authorList>
            <person name="Baek K."/>
        </authorList>
    </citation>
    <scope>NUCLEOTIDE SEQUENCE [LARGE SCALE GENOMIC DNA]</scope>
    <source>
        <strain evidence="1 2">D4-2</strain>
    </source>
</reference>
<dbReference type="EMBL" id="CP036200">
    <property type="protein sequence ID" value="QBF82621.1"/>
    <property type="molecule type" value="Genomic_DNA"/>
</dbReference>
<name>A0A411PGD0_9GAMM</name>
<keyword evidence="2" id="KW-1185">Reference proteome</keyword>
<accession>A0A411PGD0</accession>
<gene>
    <name evidence="1" type="ORF">EXU30_07895</name>
</gene>
<sequence>MDLAKDKTHRQCLNQFCTNALLHLYITSTEKTQPISPIERNRLLKRFIKPKLENHQFRLIKRELKTILQSKRSIEHLLLKAIEVTSMQDKMLAEIVKWTNFISELSSTLALDIEVIKEEHPLKRNAINVLDNDVFNSFDVDTGTYKQLLTIKICYTCQKLTDKIIALVQQDKLYQVASLQTFEGEGFFVTTAMLNFKTQCVQCPDFAANSRIKSE</sequence>
<dbReference type="AlphaFoldDB" id="A0A411PGD0"/>
<evidence type="ECO:0000313" key="2">
    <source>
        <dbReference type="Proteomes" id="UP000291106"/>
    </source>
</evidence>
<evidence type="ECO:0000313" key="1">
    <source>
        <dbReference type="EMBL" id="QBF82621.1"/>
    </source>
</evidence>
<dbReference type="RefSeq" id="WP_130598931.1">
    <property type="nucleotide sequence ID" value="NZ_CP036200.1"/>
</dbReference>
<proteinExistence type="predicted"/>
<dbReference type="Proteomes" id="UP000291106">
    <property type="component" value="Chromosome"/>
</dbReference>
<dbReference type="KEGG" id="smai:EXU30_07895"/>